<evidence type="ECO:0000259" key="2">
    <source>
        <dbReference type="Pfam" id="PF25888"/>
    </source>
</evidence>
<evidence type="ECO:0000313" key="4">
    <source>
        <dbReference type="Proteomes" id="UP001597262"/>
    </source>
</evidence>
<gene>
    <name evidence="3" type="ORF">ACFQ3W_17760</name>
</gene>
<evidence type="ECO:0000256" key="1">
    <source>
        <dbReference type="SAM" id="MobiDB-lite"/>
    </source>
</evidence>
<reference evidence="4" key="1">
    <citation type="journal article" date="2019" name="Int. J. Syst. Evol. Microbiol.">
        <title>The Global Catalogue of Microorganisms (GCM) 10K type strain sequencing project: providing services to taxonomists for standard genome sequencing and annotation.</title>
        <authorList>
            <consortium name="The Broad Institute Genomics Platform"/>
            <consortium name="The Broad Institute Genome Sequencing Center for Infectious Disease"/>
            <person name="Wu L."/>
            <person name="Ma J."/>
        </authorList>
    </citation>
    <scope>NUCLEOTIDE SEQUENCE [LARGE SCALE GENOMIC DNA]</scope>
    <source>
        <strain evidence="4">CCUG 59189</strain>
    </source>
</reference>
<keyword evidence="3" id="KW-0547">Nucleotide-binding</keyword>
<name>A0ABW3S0V9_9BACL</name>
<dbReference type="Proteomes" id="UP001597262">
    <property type="component" value="Unassembled WGS sequence"/>
</dbReference>
<evidence type="ECO:0000313" key="3">
    <source>
        <dbReference type="EMBL" id="MFD1178139.1"/>
    </source>
</evidence>
<proteinExistence type="predicted"/>
<dbReference type="Pfam" id="PF25888">
    <property type="entry name" value="WHD_DnaB"/>
    <property type="match status" value="1"/>
</dbReference>
<sequence length="512" mass="58528">MRISNILHFTENHQYCVYRDFCLSPLDGKMLGLVYQPMVGAFAVSLFRLLAEQVPLEQVGYSGIEQQRKLFLTLGIDPSEKGRKFLIEQASRLEAVGLLQTSRLYVPDSDDYMYEYELQAPLGPAEFFRTQHLTLLLRDKIGKFAVMALREQMFSKEPEEWPGATYNKENISVPFYDIFELNTHSIDYELEQAIAETALTRQPGTQLSGEDEVINYADIILRFPRESRNRAFVEALRFDAEGMGVVNYVARKYELSVQDICRLLDEDDIFDKNGAIVLDELQYKANLQFRQGKRRKEEREVTVGKIVSLRSDEAKAQESTSGNASHPEEVAVQMEYYVDVPPQFQSKCDIHQYNMMLRNEPYTRLLKIFFPGTIPDNLLDIFEKIDLNYKLPGEVINVLIHYLMQLLTSGGEQRINRNFVDAIAANMLLKQVSTYEKAVQYIRDQAKVKEKVAGAAEKNGGRGRTYTNRGAKPKPEIPIVEKSGGDQAVSEEEFAELLKMAEQMQAGKPRGM</sequence>
<feature type="compositionally biased region" description="Low complexity" evidence="1">
    <location>
        <begin position="453"/>
        <end position="470"/>
    </location>
</feature>
<comment type="caution">
    <text evidence="3">The sequence shown here is derived from an EMBL/GenBank/DDBJ whole genome shotgun (WGS) entry which is preliminary data.</text>
</comment>
<protein>
    <submittedName>
        <fullName evidence="3">Helicase DnaB</fullName>
    </submittedName>
</protein>
<organism evidence="3 4">
    <name type="scientific">Paenibacillus puldeungensis</name>
    <dbReference type="NCBI Taxonomy" id="696536"/>
    <lineage>
        <taxon>Bacteria</taxon>
        <taxon>Bacillati</taxon>
        <taxon>Bacillota</taxon>
        <taxon>Bacilli</taxon>
        <taxon>Bacillales</taxon>
        <taxon>Paenibacillaceae</taxon>
        <taxon>Paenibacillus</taxon>
    </lineage>
</organism>
<keyword evidence="4" id="KW-1185">Reference proteome</keyword>
<feature type="region of interest" description="Disordered" evidence="1">
    <location>
        <begin position="453"/>
        <end position="486"/>
    </location>
</feature>
<keyword evidence="3" id="KW-0347">Helicase</keyword>
<keyword evidence="3" id="KW-0067">ATP-binding</keyword>
<dbReference type="EMBL" id="JBHTLM010000014">
    <property type="protein sequence ID" value="MFD1178139.1"/>
    <property type="molecule type" value="Genomic_DNA"/>
</dbReference>
<dbReference type="RefSeq" id="WP_379320582.1">
    <property type="nucleotide sequence ID" value="NZ_JBHTLM010000014.1"/>
</dbReference>
<dbReference type="GO" id="GO:0004386">
    <property type="term" value="F:helicase activity"/>
    <property type="evidence" value="ECO:0007669"/>
    <property type="project" value="UniProtKB-KW"/>
</dbReference>
<dbReference type="InterPro" id="IPR058660">
    <property type="entry name" value="WHD_DnaB"/>
</dbReference>
<feature type="domain" description="Replicative helicase loading/DNA remodeling protein DnaB N-terminal winged helix" evidence="2">
    <location>
        <begin position="23"/>
        <end position="185"/>
    </location>
</feature>
<accession>A0ABW3S0V9</accession>
<keyword evidence="3" id="KW-0378">Hydrolase</keyword>